<dbReference type="RefSeq" id="WP_069607747.1">
    <property type="nucleotide sequence ID" value="NZ_CP015217.1"/>
</dbReference>
<evidence type="ECO:0000313" key="1">
    <source>
        <dbReference type="EMBL" id="AOP34523.1"/>
    </source>
</evidence>
<reference evidence="1 2" key="1">
    <citation type="submission" date="2016-04" db="EMBL/GenBank/DDBJ databases">
        <title>Complete genome seqeunce of Leptospira alstonii serovar Room22.</title>
        <authorList>
            <person name="Nally J.E."/>
            <person name="Bayles D.O."/>
            <person name="Hurley D."/>
            <person name="Fanning S."/>
            <person name="McMahon B.J."/>
            <person name="Arent Z."/>
        </authorList>
    </citation>
    <scope>NUCLEOTIDE SEQUENCE [LARGE SCALE GENOMIC DNA]</scope>
    <source>
        <strain evidence="1 2">GWTS #1</strain>
    </source>
</reference>
<dbReference type="OrthoDB" id="339542at2"/>
<accession>A0A1D7UY53</accession>
<dbReference type="AlphaFoldDB" id="A0A1D7UY53"/>
<name>A0A1D7UY53_9LEPT</name>
<organism evidence="1 2">
    <name type="scientific">Leptospira tipperaryensis</name>
    <dbReference type="NCBI Taxonomy" id="2564040"/>
    <lineage>
        <taxon>Bacteria</taxon>
        <taxon>Pseudomonadati</taxon>
        <taxon>Spirochaetota</taxon>
        <taxon>Spirochaetia</taxon>
        <taxon>Leptospirales</taxon>
        <taxon>Leptospiraceae</taxon>
        <taxon>Leptospira</taxon>
    </lineage>
</organism>
<protein>
    <recommendedName>
        <fullName evidence="3">PilZ domain-containing protein</fullName>
    </recommendedName>
</protein>
<evidence type="ECO:0000313" key="2">
    <source>
        <dbReference type="Proteomes" id="UP000094197"/>
    </source>
</evidence>
<keyword evidence="2" id="KW-1185">Reference proteome</keyword>
<dbReference type="KEGG" id="laj:A0128_12095"/>
<sequence>MEGIPLTPSRVLKGLKLHIDGLEESFDILKIREDGITISSQKELNLLVGSPLSGQIATPNLNLQFRFHGSLQRQVLRPDQNGFILGIQFHQTTRYPDLLIALELAS</sequence>
<dbReference type="EMBL" id="CP015217">
    <property type="protein sequence ID" value="AOP34523.1"/>
    <property type="molecule type" value="Genomic_DNA"/>
</dbReference>
<gene>
    <name evidence="1" type="ORF">A0128_12095</name>
</gene>
<dbReference type="Proteomes" id="UP000094197">
    <property type="component" value="Chromosome 1"/>
</dbReference>
<proteinExistence type="predicted"/>
<evidence type="ECO:0008006" key="3">
    <source>
        <dbReference type="Google" id="ProtNLM"/>
    </source>
</evidence>